<evidence type="ECO:0000256" key="5">
    <source>
        <dbReference type="HAMAP-Rule" id="MF_03040"/>
    </source>
</evidence>
<dbReference type="PANTHER" id="PTHR13522">
    <property type="entry name" value="U6 SNRNA PHOSPHODIESTERASE 1"/>
    <property type="match status" value="1"/>
</dbReference>
<dbReference type="Gene3D" id="3.90.1140.10">
    <property type="entry name" value="Cyclic phosphodiesterase"/>
    <property type="match status" value="1"/>
</dbReference>
<dbReference type="GO" id="GO:0016829">
    <property type="term" value="F:lyase activity"/>
    <property type="evidence" value="ECO:0007669"/>
    <property type="project" value="UniProtKB-KW"/>
</dbReference>
<name>A0A3N4L8R7_9PEZI</name>
<evidence type="ECO:0000256" key="2">
    <source>
        <dbReference type="ARBA" id="ARBA00022801"/>
    </source>
</evidence>
<comment type="function">
    <text evidence="5">Phosphodiesterase responsible for the U6 snRNA 3' end processing. Acts as an exoribonuclease (RNase) responsible for trimming the poly(U) tract of the last nucleotides in the pre-U6 snRNA molecule, leading to the formation of mature U6 snRNA.</text>
</comment>
<keyword evidence="4 5" id="KW-0539">Nucleus</keyword>
<evidence type="ECO:0000313" key="7">
    <source>
        <dbReference type="EMBL" id="RPB14385.1"/>
    </source>
</evidence>
<gene>
    <name evidence="5" type="primary">USB1</name>
    <name evidence="7" type="ORF">P167DRAFT_484854</name>
</gene>
<dbReference type="GO" id="GO:0034477">
    <property type="term" value="P:U6 snRNA 3'-end processing"/>
    <property type="evidence" value="ECO:0007669"/>
    <property type="project" value="UniProtKB-UniRule"/>
</dbReference>
<sequence length="309" mass="34731">MPPLIPLVDYSDSDSDSDTSSSPDAKRAKPNSTSTASGLPPLPSRFHDLYAVAPRIGQQDDPSLHGGRKRSIPHVQGNWPTHVYIEWHLSRLEFDCLDEVFRTLAGVGEREEGLAVESHLKSDLGGELPLHLSLSRPNVLATAQRDGFMELLGDRVERLRVKPFAIDFTGWEWVSNFDQTRWFFVMKASKGPEKELSRLLELSNRTFEAFGQPPLYSQGADKLGGFHVSLAWSLKKPSDETMQKMEKAIMGEECCGKKIITLKGRPQRMTMDVETIRVKIGNVVHAVELNRKEKEEGSNSKKRRFSSSK</sequence>
<dbReference type="Pfam" id="PF09749">
    <property type="entry name" value="HVSL"/>
    <property type="match status" value="1"/>
</dbReference>
<comment type="subcellular location">
    <subcellularLocation>
        <location evidence="5">Nucleus</location>
    </subcellularLocation>
</comment>
<keyword evidence="1 5" id="KW-0540">Nuclease</keyword>
<comment type="similarity">
    <text evidence="5">Belongs to the 2H phosphoesterase superfamily. USB1 family.</text>
</comment>
<dbReference type="PANTHER" id="PTHR13522:SF3">
    <property type="entry name" value="U6 SNRNA PHOSPHODIESTERASE 1"/>
    <property type="match status" value="1"/>
</dbReference>
<dbReference type="InterPro" id="IPR027521">
    <property type="entry name" value="Usb1"/>
</dbReference>
<dbReference type="EMBL" id="ML119118">
    <property type="protein sequence ID" value="RPB14385.1"/>
    <property type="molecule type" value="Genomic_DNA"/>
</dbReference>
<keyword evidence="8" id="KW-1185">Reference proteome</keyword>
<feature type="active site" description="Proton donor/acceptor" evidence="5">
    <location>
        <position position="227"/>
    </location>
</feature>
<feature type="region of interest" description="Disordered" evidence="6">
    <location>
        <begin position="1"/>
        <end position="43"/>
    </location>
</feature>
<dbReference type="GO" id="GO:1990838">
    <property type="term" value="F:poly(U)-specific exoribonuclease activity, producing 3' uridine cyclic phosphate ends"/>
    <property type="evidence" value="ECO:0007669"/>
    <property type="project" value="UniProtKB-UniRule"/>
</dbReference>
<feature type="active site" description="Proton donor/acceptor" evidence="5">
    <location>
        <position position="131"/>
    </location>
</feature>
<evidence type="ECO:0000256" key="4">
    <source>
        <dbReference type="ARBA" id="ARBA00023242"/>
    </source>
</evidence>
<dbReference type="OrthoDB" id="49151at2759"/>
<evidence type="ECO:0000256" key="3">
    <source>
        <dbReference type="ARBA" id="ARBA00023239"/>
    </source>
</evidence>
<dbReference type="EC" id="3.1.4.-" evidence="5"/>
<keyword evidence="2 5" id="KW-0378">Hydrolase</keyword>
<dbReference type="AlphaFoldDB" id="A0A3N4L8R7"/>
<dbReference type="InParanoid" id="A0A3N4L8R7"/>
<accession>A0A3N4L8R7</accession>
<evidence type="ECO:0000313" key="8">
    <source>
        <dbReference type="Proteomes" id="UP000277580"/>
    </source>
</evidence>
<dbReference type="HAMAP" id="MF_03040">
    <property type="entry name" value="USB1"/>
    <property type="match status" value="1"/>
</dbReference>
<reference evidence="7 8" key="1">
    <citation type="journal article" date="2018" name="Nat. Ecol. Evol.">
        <title>Pezizomycetes genomes reveal the molecular basis of ectomycorrhizal truffle lifestyle.</title>
        <authorList>
            <person name="Murat C."/>
            <person name="Payen T."/>
            <person name="Noel B."/>
            <person name="Kuo A."/>
            <person name="Morin E."/>
            <person name="Chen J."/>
            <person name="Kohler A."/>
            <person name="Krizsan K."/>
            <person name="Balestrini R."/>
            <person name="Da Silva C."/>
            <person name="Montanini B."/>
            <person name="Hainaut M."/>
            <person name="Levati E."/>
            <person name="Barry K.W."/>
            <person name="Belfiori B."/>
            <person name="Cichocki N."/>
            <person name="Clum A."/>
            <person name="Dockter R.B."/>
            <person name="Fauchery L."/>
            <person name="Guy J."/>
            <person name="Iotti M."/>
            <person name="Le Tacon F."/>
            <person name="Lindquist E.A."/>
            <person name="Lipzen A."/>
            <person name="Malagnac F."/>
            <person name="Mello A."/>
            <person name="Molinier V."/>
            <person name="Miyauchi S."/>
            <person name="Poulain J."/>
            <person name="Riccioni C."/>
            <person name="Rubini A."/>
            <person name="Sitrit Y."/>
            <person name="Splivallo R."/>
            <person name="Traeger S."/>
            <person name="Wang M."/>
            <person name="Zifcakova L."/>
            <person name="Wipf D."/>
            <person name="Zambonelli A."/>
            <person name="Paolocci F."/>
            <person name="Nowrousian M."/>
            <person name="Ottonello S."/>
            <person name="Baldrian P."/>
            <person name="Spatafora J.W."/>
            <person name="Henrissat B."/>
            <person name="Nagy L.G."/>
            <person name="Aury J.M."/>
            <person name="Wincker P."/>
            <person name="Grigoriev I.V."/>
            <person name="Bonfante P."/>
            <person name="Martin F.M."/>
        </authorList>
    </citation>
    <scope>NUCLEOTIDE SEQUENCE [LARGE SCALE GENOMIC DNA]</scope>
    <source>
        <strain evidence="7 8">CCBAS932</strain>
    </source>
</reference>
<keyword evidence="3" id="KW-0456">Lyase</keyword>
<evidence type="ECO:0000256" key="6">
    <source>
        <dbReference type="SAM" id="MobiDB-lite"/>
    </source>
</evidence>
<protein>
    <recommendedName>
        <fullName evidence="5">U6 snRNA phosphodiesterase</fullName>
        <ecNumber evidence="5">3.1.4.-</ecNumber>
    </recommendedName>
</protein>
<dbReference type="GO" id="GO:0005634">
    <property type="term" value="C:nucleus"/>
    <property type="evidence" value="ECO:0007669"/>
    <property type="project" value="UniProtKB-SubCell"/>
</dbReference>
<organism evidence="7 8">
    <name type="scientific">Morchella conica CCBAS932</name>
    <dbReference type="NCBI Taxonomy" id="1392247"/>
    <lineage>
        <taxon>Eukaryota</taxon>
        <taxon>Fungi</taxon>
        <taxon>Dikarya</taxon>
        <taxon>Ascomycota</taxon>
        <taxon>Pezizomycotina</taxon>
        <taxon>Pezizomycetes</taxon>
        <taxon>Pezizales</taxon>
        <taxon>Morchellaceae</taxon>
        <taxon>Morchella</taxon>
    </lineage>
</organism>
<dbReference type="Proteomes" id="UP000277580">
    <property type="component" value="Unassembled WGS sequence"/>
</dbReference>
<dbReference type="STRING" id="1392247.A0A3N4L8R7"/>
<proteinExistence type="inferred from homology"/>
<evidence type="ECO:0000256" key="1">
    <source>
        <dbReference type="ARBA" id="ARBA00022722"/>
    </source>
</evidence>